<dbReference type="PIRSF" id="PIRSF000137">
    <property type="entry name" value="Alcohol_oxidase"/>
    <property type="match status" value="1"/>
</dbReference>
<protein>
    <submittedName>
        <fullName evidence="7">GMC family oxidoreductase N-terminal domain-containing protein</fullName>
    </submittedName>
</protein>
<dbReference type="PANTHER" id="PTHR11552:SF147">
    <property type="entry name" value="CHOLINE DEHYDROGENASE, MITOCHONDRIAL"/>
    <property type="match status" value="1"/>
</dbReference>
<evidence type="ECO:0000256" key="2">
    <source>
        <dbReference type="ARBA" id="ARBA00010790"/>
    </source>
</evidence>
<keyword evidence="4 5" id="KW-0274">FAD</keyword>
<dbReference type="SUPFAM" id="SSF51905">
    <property type="entry name" value="FAD/NAD(P)-binding domain"/>
    <property type="match status" value="1"/>
</dbReference>
<evidence type="ECO:0000256" key="5">
    <source>
        <dbReference type="RuleBase" id="RU003968"/>
    </source>
</evidence>
<reference evidence="7 8" key="1">
    <citation type="submission" date="2021-12" db="EMBL/GenBank/DDBJ databases">
        <title>Genome sequence of Kibdelosporangium philippinense ATCC 49844.</title>
        <authorList>
            <person name="Fedorov E.A."/>
            <person name="Omeragic M."/>
            <person name="Shalygina K.F."/>
            <person name="Maclea K.S."/>
        </authorList>
    </citation>
    <scope>NUCLEOTIDE SEQUENCE [LARGE SCALE GENOMIC DNA]</scope>
    <source>
        <strain evidence="7 8">ATCC 49844</strain>
    </source>
</reference>
<dbReference type="Pfam" id="PF05199">
    <property type="entry name" value="GMC_oxred_C"/>
    <property type="match status" value="1"/>
</dbReference>
<evidence type="ECO:0000313" key="8">
    <source>
        <dbReference type="Proteomes" id="UP001521150"/>
    </source>
</evidence>
<dbReference type="InterPro" id="IPR000172">
    <property type="entry name" value="GMC_OxRdtase_N"/>
</dbReference>
<dbReference type="Gene3D" id="3.30.560.10">
    <property type="entry name" value="Glucose Oxidase, domain 3"/>
    <property type="match status" value="1"/>
</dbReference>
<evidence type="ECO:0000256" key="4">
    <source>
        <dbReference type="ARBA" id="ARBA00022827"/>
    </source>
</evidence>
<comment type="caution">
    <text evidence="7">The sequence shown here is derived from an EMBL/GenBank/DDBJ whole genome shotgun (WGS) entry which is preliminary data.</text>
</comment>
<dbReference type="EMBL" id="JAJVCN010000004">
    <property type="protein sequence ID" value="MCE7009877.1"/>
    <property type="molecule type" value="Genomic_DNA"/>
</dbReference>
<evidence type="ECO:0000256" key="1">
    <source>
        <dbReference type="ARBA" id="ARBA00001974"/>
    </source>
</evidence>
<organism evidence="7 8">
    <name type="scientific">Kibdelosporangium philippinense</name>
    <dbReference type="NCBI Taxonomy" id="211113"/>
    <lineage>
        <taxon>Bacteria</taxon>
        <taxon>Bacillati</taxon>
        <taxon>Actinomycetota</taxon>
        <taxon>Actinomycetes</taxon>
        <taxon>Pseudonocardiales</taxon>
        <taxon>Pseudonocardiaceae</taxon>
        <taxon>Kibdelosporangium</taxon>
    </lineage>
</organism>
<dbReference type="InterPro" id="IPR036188">
    <property type="entry name" value="FAD/NAD-bd_sf"/>
</dbReference>
<feature type="domain" description="Glucose-methanol-choline oxidoreductase N-terminal" evidence="6">
    <location>
        <begin position="79"/>
        <end position="102"/>
    </location>
</feature>
<dbReference type="Gene3D" id="3.50.50.60">
    <property type="entry name" value="FAD/NAD(P)-binding domain"/>
    <property type="match status" value="1"/>
</dbReference>
<keyword evidence="8" id="KW-1185">Reference proteome</keyword>
<dbReference type="InterPro" id="IPR007867">
    <property type="entry name" value="GMC_OxRtase_C"/>
</dbReference>
<dbReference type="PANTHER" id="PTHR11552">
    <property type="entry name" value="GLUCOSE-METHANOL-CHOLINE GMC OXIDOREDUCTASE"/>
    <property type="match status" value="1"/>
</dbReference>
<accession>A0ABS8ZQL3</accession>
<dbReference type="RefSeq" id="WP_233731381.1">
    <property type="nucleotide sequence ID" value="NZ_JAJVCN010000004.1"/>
</dbReference>
<evidence type="ECO:0000259" key="6">
    <source>
        <dbReference type="PROSITE" id="PS00623"/>
    </source>
</evidence>
<dbReference type="InterPro" id="IPR012132">
    <property type="entry name" value="GMC_OxRdtase"/>
</dbReference>
<proteinExistence type="inferred from homology"/>
<evidence type="ECO:0000313" key="7">
    <source>
        <dbReference type="EMBL" id="MCE7009877.1"/>
    </source>
</evidence>
<evidence type="ECO:0000256" key="3">
    <source>
        <dbReference type="ARBA" id="ARBA00022630"/>
    </source>
</evidence>
<name>A0ABS8ZQL3_9PSEU</name>
<dbReference type="Proteomes" id="UP001521150">
    <property type="component" value="Unassembled WGS sequence"/>
</dbReference>
<sequence>MDGYDYVVVGGGSAGCVLATRLSENSDARVLMVEAGSGQVSETMATPGEWLSLRGGPLDWADTTVRQSALGKSVEWPRGRALGGSSSINGMVFARGHRSSYDAWAEYGAKGWGFDDLLPYFQRSERAEGRDPAVRGTDGPLVVKPAGQSHPTTAAAIEAAVEAGHGRAADISGGLEEGFGWVDLNIVDGKRQSVADAYLRPVLDRPNLTVVTDAVATGLRIDGDRCTGVEYSVGDQLLRAECSGEVVLCAGAVGSAKLMLLSGLGLADHLRQVGVDVVADLPGVGTNLHDHPRFVLVYTAKQPVPAGAYNDIEAIGLARSDSSLTAPDVQVFFMAPVPQEFGNGFMIGVSAITPRSRGQLRLSTSDPHAAPLLDPNYLGDSRDLEALIVGLNMAREIGQASALVPWRDAEVVPGPGTDDREFVRASIESYYHYAGTCRMGTDEMAVVDDDLRVRGLSGLRVADASVVPSVPSANTNATVVAIAERAAALISG</sequence>
<comment type="similarity">
    <text evidence="2 5">Belongs to the GMC oxidoreductase family.</text>
</comment>
<gene>
    <name evidence="7" type="ORF">LWC34_44795</name>
</gene>
<dbReference type="PROSITE" id="PS00623">
    <property type="entry name" value="GMC_OXRED_1"/>
    <property type="match status" value="1"/>
</dbReference>
<dbReference type="SUPFAM" id="SSF54373">
    <property type="entry name" value="FAD-linked reductases, C-terminal domain"/>
    <property type="match status" value="1"/>
</dbReference>
<dbReference type="Pfam" id="PF00732">
    <property type="entry name" value="GMC_oxred_N"/>
    <property type="match status" value="1"/>
</dbReference>
<keyword evidence="3 5" id="KW-0285">Flavoprotein</keyword>
<comment type="cofactor">
    <cofactor evidence="1">
        <name>FAD</name>
        <dbReference type="ChEBI" id="CHEBI:57692"/>
    </cofactor>
</comment>